<evidence type="ECO:0000313" key="1">
    <source>
        <dbReference type="EMBL" id="DAE21177.1"/>
    </source>
</evidence>
<reference evidence="1" key="1">
    <citation type="journal article" date="2021" name="Proc. Natl. Acad. Sci. U.S.A.">
        <title>A Catalog of Tens of Thousands of Viruses from Human Metagenomes Reveals Hidden Associations with Chronic Diseases.</title>
        <authorList>
            <person name="Tisza M.J."/>
            <person name="Buck C.B."/>
        </authorList>
    </citation>
    <scope>NUCLEOTIDE SEQUENCE</scope>
    <source>
        <strain evidence="1">Ct6oU4</strain>
    </source>
</reference>
<name>A0A8S5QQT9_9CAUD</name>
<proteinExistence type="predicted"/>
<dbReference type="EMBL" id="BK015709">
    <property type="protein sequence ID" value="DAE21177.1"/>
    <property type="molecule type" value="Genomic_DNA"/>
</dbReference>
<sequence>MLTHSAAEIRESKITRRVRIATGKRCFLARAGLSVNYSF</sequence>
<organism evidence="1">
    <name type="scientific">Siphoviridae sp. ct6oU4</name>
    <dbReference type="NCBI Taxonomy" id="2826299"/>
    <lineage>
        <taxon>Viruses</taxon>
        <taxon>Duplodnaviria</taxon>
        <taxon>Heunggongvirae</taxon>
        <taxon>Uroviricota</taxon>
        <taxon>Caudoviricetes</taxon>
    </lineage>
</organism>
<accession>A0A8S5QQT9</accession>
<protein>
    <submittedName>
        <fullName evidence="1">Uncharacterized protein</fullName>
    </submittedName>
</protein>